<dbReference type="GO" id="GO:0005737">
    <property type="term" value="C:cytoplasm"/>
    <property type="evidence" value="ECO:0000318"/>
    <property type="project" value="GO_Central"/>
</dbReference>
<dbReference type="GO" id="GO:0006139">
    <property type="term" value="P:nucleobase-containing compound metabolic process"/>
    <property type="evidence" value="ECO:0007669"/>
    <property type="project" value="InterPro"/>
</dbReference>
<keyword evidence="2" id="KW-0378">Hydrolase</keyword>
<dbReference type="GO" id="GO:0003676">
    <property type="term" value="F:nucleic acid binding"/>
    <property type="evidence" value="ECO:0007669"/>
    <property type="project" value="InterPro"/>
</dbReference>
<dbReference type="PANTHER" id="PTHR13620">
    <property type="entry name" value="3-5 EXONUCLEASE"/>
    <property type="match status" value="1"/>
</dbReference>
<dbReference type="SUPFAM" id="SSF53098">
    <property type="entry name" value="Ribonuclease H-like"/>
    <property type="match status" value="1"/>
</dbReference>
<organism evidence="4 5">
    <name type="scientific">Spinacia oleracea</name>
    <name type="common">Spinach</name>
    <dbReference type="NCBI Taxonomy" id="3562"/>
    <lineage>
        <taxon>Eukaryota</taxon>
        <taxon>Viridiplantae</taxon>
        <taxon>Streptophyta</taxon>
        <taxon>Embryophyta</taxon>
        <taxon>Tracheophyta</taxon>
        <taxon>Spermatophyta</taxon>
        <taxon>Magnoliopsida</taxon>
        <taxon>eudicotyledons</taxon>
        <taxon>Gunneridae</taxon>
        <taxon>Pentapetalae</taxon>
        <taxon>Caryophyllales</taxon>
        <taxon>Chenopodiaceae</taxon>
        <taxon>Chenopodioideae</taxon>
        <taxon>Anserineae</taxon>
        <taxon>Spinacia</taxon>
    </lineage>
</organism>
<proteinExistence type="predicted"/>
<dbReference type="AlphaFoldDB" id="A0A9R0HSH9"/>
<dbReference type="KEGG" id="soe:110775749"/>
<dbReference type="InterPro" id="IPR012337">
    <property type="entry name" value="RNaseH-like_sf"/>
</dbReference>
<evidence type="ECO:0000259" key="3">
    <source>
        <dbReference type="Pfam" id="PF01612"/>
    </source>
</evidence>
<keyword evidence="5" id="KW-0269">Exonuclease</keyword>
<dbReference type="InterPro" id="IPR051132">
    <property type="entry name" value="3-5_Exonuclease_domain"/>
</dbReference>
<dbReference type="InterPro" id="IPR002562">
    <property type="entry name" value="3'-5'_exonuclease_dom"/>
</dbReference>
<reference evidence="5" key="2">
    <citation type="submission" date="2025-08" db="UniProtKB">
        <authorList>
            <consortium name="RefSeq"/>
        </authorList>
    </citation>
    <scope>IDENTIFICATION</scope>
    <source>
        <tissue evidence="5">Leaf</tissue>
    </source>
</reference>
<keyword evidence="4" id="KW-1185">Reference proteome</keyword>
<dbReference type="Gene3D" id="3.30.420.10">
    <property type="entry name" value="Ribonuclease H-like superfamily/Ribonuclease H"/>
    <property type="match status" value="1"/>
</dbReference>
<feature type="domain" description="3'-5' exonuclease" evidence="3">
    <location>
        <begin position="31"/>
        <end position="171"/>
    </location>
</feature>
<dbReference type="PANTHER" id="PTHR13620:SF105">
    <property type="entry name" value="OS01G0737700 PROTEIN"/>
    <property type="match status" value="1"/>
</dbReference>
<evidence type="ECO:0000256" key="1">
    <source>
        <dbReference type="ARBA" id="ARBA00022722"/>
    </source>
</evidence>
<gene>
    <name evidence="5" type="primary">LOC110775749</name>
</gene>
<dbReference type="Proteomes" id="UP000813463">
    <property type="component" value="Chromosome 5"/>
</dbReference>
<sequence length="220" mass="24426">MSTTLRVRIENRVITSTVINTITQLDETLRNFLSTINQNPNNSKHVIGLDIEKHFTSDGSNQVAEKVAIVKLCFGTSCLIIQLLHIKEPPCSLSEFFQLQELSFVGVGIKRCVEALNRDYGINCRNVVDLGELAADVKEMPSYRWFGLLDLCSKVCVSFDLNDNSWCNKSAETLGSWGGEILSKRQIVSATWGAFLCFCVGNQLFGGSLPDPEDSARDLK</sequence>
<dbReference type="Pfam" id="PF01612">
    <property type="entry name" value="DNA_pol_A_exo1"/>
    <property type="match status" value="1"/>
</dbReference>
<dbReference type="RefSeq" id="XP_021836046.1">
    <property type="nucleotide sequence ID" value="XM_021980354.2"/>
</dbReference>
<dbReference type="InterPro" id="IPR036397">
    <property type="entry name" value="RNaseH_sf"/>
</dbReference>
<dbReference type="GO" id="GO:0008408">
    <property type="term" value="F:3'-5' exonuclease activity"/>
    <property type="evidence" value="ECO:0000318"/>
    <property type="project" value="GO_Central"/>
</dbReference>
<evidence type="ECO:0000313" key="5">
    <source>
        <dbReference type="RefSeq" id="XP_021836046.1"/>
    </source>
</evidence>
<accession>A0A9R0HSH9</accession>
<evidence type="ECO:0000256" key="2">
    <source>
        <dbReference type="ARBA" id="ARBA00022801"/>
    </source>
</evidence>
<protein>
    <submittedName>
        <fullName evidence="5">3'-5' exonuclease</fullName>
    </submittedName>
</protein>
<name>A0A9R0HSH9_SPIOL</name>
<keyword evidence="1" id="KW-0540">Nuclease</keyword>
<dbReference type="GeneID" id="110775749"/>
<dbReference type="GO" id="GO:0005634">
    <property type="term" value="C:nucleus"/>
    <property type="evidence" value="ECO:0000318"/>
    <property type="project" value="GO_Central"/>
</dbReference>
<reference evidence="4" key="1">
    <citation type="journal article" date="2021" name="Nat. Commun.">
        <title>Genomic analyses provide insights into spinach domestication and the genetic basis of agronomic traits.</title>
        <authorList>
            <person name="Cai X."/>
            <person name="Sun X."/>
            <person name="Xu C."/>
            <person name="Sun H."/>
            <person name="Wang X."/>
            <person name="Ge C."/>
            <person name="Zhang Z."/>
            <person name="Wang Q."/>
            <person name="Fei Z."/>
            <person name="Jiao C."/>
            <person name="Wang Q."/>
        </authorList>
    </citation>
    <scope>NUCLEOTIDE SEQUENCE [LARGE SCALE GENOMIC DNA]</scope>
    <source>
        <strain evidence="4">cv. Varoflay</strain>
    </source>
</reference>
<evidence type="ECO:0000313" key="4">
    <source>
        <dbReference type="Proteomes" id="UP000813463"/>
    </source>
</evidence>
<dbReference type="OrthoDB" id="446462at2759"/>